<accession>A0A1I4EF98</accession>
<evidence type="ECO:0008006" key="3">
    <source>
        <dbReference type="Google" id="ProtNLM"/>
    </source>
</evidence>
<dbReference type="EMBL" id="FOSL01000025">
    <property type="protein sequence ID" value="SFL03923.1"/>
    <property type="molecule type" value="Genomic_DNA"/>
</dbReference>
<dbReference type="Proteomes" id="UP000323300">
    <property type="component" value="Unassembled WGS sequence"/>
</dbReference>
<proteinExistence type="predicted"/>
<evidence type="ECO:0000313" key="1">
    <source>
        <dbReference type="EMBL" id="SFL03923.1"/>
    </source>
</evidence>
<protein>
    <recommendedName>
        <fullName evidence="3">Peptide methionine sulfoxide reductase</fullName>
    </recommendedName>
</protein>
<gene>
    <name evidence="1" type="ORF">SAMN04488498_12558</name>
</gene>
<dbReference type="OrthoDB" id="1189996at2"/>
<sequence length="98" mass="10461">MTKADELSAFLDILGKLPNGFVRGSYGGSAYGVTIDRSTGCTRLFARELGGRDIVSFNLYRTPVGEVHLRPCEMSSAKVIDFVRGFSADSAGAIPVAE</sequence>
<evidence type="ECO:0000313" key="2">
    <source>
        <dbReference type="Proteomes" id="UP000323300"/>
    </source>
</evidence>
<name>A0A1I4EF98_9HYPH</name>
<keyword evidence="2" id="KW-1185">Reference proteome</keyword>
<reference evidence="1 2" key="1">
    <citation type="submission" date="2016-10" db="EMBL/GenBank/DDBJ databases">
        <authorList>
            <person name="Varghese N."/>
            <person name="Submissions S."/>
        </authorList>
    </citation>
    <scope>NUCLEOTIDE SEQUENCE [LARGE SCALE GENOMIC DNA]</scope>
    <source>
        <strain evidence="1 2">DSM 21822</strain>
    </source>
</reference>
<dbReference type="RefSeq" id="WP_149763182.1">
    <property type="nucleotide sequence ID" value="NZ_BSPE01000059.1"/>
</dbReference>
<dbReference type="AlphaFoldDB" id="A0A1I4EF98"/>
<organism evidence="1 2">
    <name type="scientific">Neomesorhizobium albiziae</name>
    <dbReference type="NCBI Taxonomy" id="335020"/>
    <lineage>
        <taxon>Bacteria</taxon>
        <taxon>Pseudomonadati</taxon>
        <taxon>Pseudomonadota</taxon>
        <taxon>Alphaproteobacteria</taxon>
        <taxon>Hyphomicrobiales</taxon>
        <taxon>Phyllobacteriaceae</taxon>
        <taxon>Neomesorhizobium</taxon>
    </lineage>
</organism>